<sequence length="90" mass="9782">MEDQAYQLFVTSDPLIAGIIRKKILRVGLQSEARTKPHSVDISHLYKSNALTDNSGNIEVQDGEDKRSDDSENEDNGGDDGGSEGSESDD</sequence>
<feature type="compositionally biased region" description="Polar residues" evidence="1">
    <location>
        <begin position="49"/>
        <end position="58"/>
    </location>
</feature>
<dbReference type="EMBL" id="VIIS01001591">
    <property type="protein sequence ID" value="KAF0295926.1"/>
    <property type="molecule type" value="Genomic_DNA"/>
</dbReference>
<name>A0A6A4VMW3_AMPAM</name>
<evidence type="ECO:0000256" key="1">
    <source>
        <dbReference type="SAM" id="MobiDB-lite"/>
    </source>
</evidence>
<organism evidence="2 3">
    <name type="scientific">Amphibalanus amphitrite</name>
    <name type="common">Striped barnacle</name>
    <name type="synonym">Balanus amphitrite</name>
    <dbReference type="NCBI Taxonomy" id="1232801"/>
    <lineage>
        <taxon>Eukaryota</taxon>
        <taxon>Metazoa</taxon>
        <taxon>Ecdysozoa</taxon>
        <taxon>Arthropoda</taxon>
        <taxon>Crustacea</taxon>
        <taxon>Multicrustacea</taxon>
        <taxon>Cirripedia</taxon>
        <taxon>Thoracica</taxon>
        <taxon>Thoracicalcarea</taxon>
        <taxon>Balanomorpha</taxon>
        <taxon>Balanoidea</taxon>
        <taxon>Balanidae</taxon>
        <taxon>Amphibalaninae</taxon>
        <taxon>Amphibalanus</taxon>
    </lineage>
</organism>
<protein>
    <submittedName>
        <fullName evidence="2">Uncharacterized protein</fullName>
    </submittedName>
</protein>
<feature type="compositionally biased region" description="Acidic residues" evidence="1">
    <location>
        <begin position="71"/>
        <end position="90"/>
    </location>
</feature>
<dbReference type="AlphaFoldDB" id="A0A6A4VMW3"/>
<evidence type="ECO:0000313" key="2">
    <source>
        <dbReference type="EMBL" id="KAF0295926.1"/>
    </source>
</evidence>
<proteinExistence type="predicted"/>
<reference evidence="2 3" key="1">
    <citation type="submission" date="2019-07" db="EMBL/GenBank/DDBJ databases">
        <title>Draft genome assembly of a fouling barnacle, Amphibalanus amphitrite (Darwin, 1854): The first reference genome for Thecostraca.</title>
        <authorList>
            <person name="Kim W."/>
        </authorList>
    </citation>
    <scope>NUCLEOTIDE SEQUENCE [LARGE SCALE GENOMIC DNA]</scope>
    <source>
        <strain evidence="2">SNU_AA5</strain>
        <tissue evidence="2">Soma without cirri and trophi</tissue>
    </source>
</reference>
<evidence type="ECO:0000313" key="3">
    <source>
        <dbReference type="Proteomes" id="UP000440578"/>
    </source>
</evidence>
<dbReference type="Proteomes" id="UP000440578">
    <property type="component" value="Unassembled WGS sequence"/>
</dbReference>
<gene>
    <name evidence="2" type="ORF">FJT64_006637</name>
</gene>
<accession>A0A6A4VMW3</accession>
<keyword evidence="3" id="KW-1185">Reference proteome</keyword>
<feature type="region of interest" description="Disordered" evidence="1">
    <location>
        <begin position="46"/>
        <end position="90"/>
    </location>
</feature>
<comment type="caution">
    <text evidence="2">The sequence shown here is derived from an EMBL/GenBank/DDBJ whole genome shotgun (WGS) entry which is preliminary data.</text>
</comment>